<dbReference type="EMBL" id="GBXM01080367">
    <property type="protein sequence ID" value="JAH28210.1"/>
    <property type="molecule type" value="Transcribed_RNA"/>
</dbReference>
<dbReference type="AlphaFoldDB" id="A0A0E9RIA8"/>
<sequence>MEVDFMNPLKVFHEASFKIYLTRQRDVSLYY</sequence>
<name>A0A0E9RIA8_ANGAN</name>
<protein>
    <submittedName>
        <fullName evidence="1">Uncharacterized protein</fullName>
    </submittedName>
</protein>
<accession>A0A0E9RIA8</accession>
<reference evidence="1" key="2">
    <citation type="journal article" date="2015" name="Fish Shellfish Immunol.">
        <title>Early steps in the European eel (Anguilla anguilla)-Vibrio vulnificus interaction in the gills: Role of the RtxA13 toxin.</title>
        <authorList>
            <person name="Callol A."/>
            <person name="Pajuelo D."/>
            <person name="Ebbesson L."/>
            <person name="Teles M."/>
            <person name="MacKenzie S."/>
            <person name="Amaro C."/>
        </authorList>
    </citation>
    <scope>NUCLEOTIDE SEQUENCE</scope>
</reference>
<evidence type="ECO:0000313" key="1">
    <source>
        <dbReference type="EMBL" id="JAH28210.1"/>
    </source>
</evidence>
<organism evidence="1">
    <name type="scientific">Anguilla anguilla</name>
    <name type="common">European freshwater eel</name>
    <name type="synonym">Muraena anguilla</name>
    <dbReference type="NCBI Taxonomy" id="7936"/>
    <lineage>
        <taxon>Eukaryota</taxon>
        <taxon>Metazoa</taxon>
        <taxon>Chordata</taxon>
        <taxon>Craniata</taxon>
        <taxon>Vertebrata</taxon>
        <taxon>Euteleostomi</taxon>
        <taxon>Actinopterygii</taxon>
        <taxon>Neopterygii</taxon>
        <taxon>Teleostei</taxon>
        <taxon>Anguilliformes</taxon>
        <taxon>Anguillidae</taxon>
        <taxon>Anguilla</taxon>
    </lineage>
</organism>
<reference evidence="1" key="1">
    <citation type="submission" date="2014-11" db="EMBL/GenBank/DDBJ databases">
        <authorList>
            <person name="Amaro Gonzalez C."/>
        </authorList>
    </citation>
    <scope>NUCLEOTIDE SEQUENCE</scope>
</reference>
<proteinExistence type="predicted"/>